<evidence type="ECO:0000313" key="10">
    <source>
        <dbReference type="EMBL" id="WND03673.1"/>
    </source>
</evidence>
<evidence type="ECO:0000256" key="4">
    <source>
        <dbReference type="ARBA" id="ARBA00022801"/>
    </source>
</evidence>
<dbReference type="CDD" id="cd04164">
    <property type="entry name" value="trmE"/>
    <property type="match status" value="1"/>
</dbReference>
<dbReference type="InterPro" id="IPR027417">
    <property type="entry name" value="P-loop_NTPase"/>
</dbReference>
<feature type="binding site" evidence="7">
    <location>
        <begin position="272"/>
        <end position="275"/>
    </location>
    <ligand>
        <name>GTP</name>
        <dbReference type="ChEBI" id="CHEBI:37565"/>
    </ligand>
</feature>
<feature type="binding site" evidence="7">
    <location>
        <position position="453"/>
    </location>
    <ligand>
        <name>(6S)-5-formyl-5,6,7,8-tetrahydrofolate</name>
        <dbReference type="ChEBI" id="CHEBI:57457"/>
    </ligand>
</feature>
<dbReference type="GO" id="GO:0005525">
    <property type="term" value="F:GTP binding"/>
    <property type="evidence" value="ECO:0007669"/>
    <property type="project" value="UniProtKB-UniRule"/>
</dbReference>
<keyword evidence="2 7" id="KW-0819">tRNA processing</keyword>
<evidence type="ECO:0000256" key="6">
    <source>
        <dbReference type="ARBA" id="ARBA00023134"/>
    </source>
</evidence>
<evidence type="ECO:0000256" key="8">
    <source>
        <dbReference type="RuleBase" id="RU003313"/>
    </source>
</evidence>
<dbReference type="Pfam" id="PF12631">
    <property type="entry name" value="MnmE_helical"/>
    <property type="match status" value="1"/>
</dbReference>
<protein>
    <recommendedName>
        <fullName evidence="7">tRNA modification GTPase MnmE</fullName>
        <ecNumber evidence="7">3.6.-.-</ecNumber>
    </recommendedName>
</protein>
<dbReference type="InterPro" id="IPR018948">
    <property type="entry name" value="GTP-bd_TrmE_N"/>
</dbReference>
<comment type="subcellular location">
    <subcellularLocation>
        <location evidence="7">Cytoplasm</location>
    </subcellularLocation>
</comment>
<comment type="similarity">
    <text evidence="1 7 8">Belongs to the TRAFAC class TrmE-Era-EngA-EngB-Septin-like GTPase superfamily. TrmE GTPase family.</text>
</comment>
<dbReference type="Gene3D" id="3.40.50.300">
    <property type="entry name" value="P-loop containing nucleotide triphosphate hydrolases"/>
    <property type="match status" value="1"/>
</dbReference>
<evidence type="ECO:0000256" key="3">
    <source>
        <dbReference type="ARBA" id="ARBA00022741"/>
    </source>
</evidence>
<dbReference type="InterPro" id="IPR006073">
    <property type="entry name" value="GTP-bd"/>
</dbReference>
<keyword evidence="6 7" id="KW-0342">GTP-binding</keyword>
<dbReference type="FunFam" id="3.30.1360.120:FF:000007">
    <property type="entry name" value="tRNA modification GTPase GTPBP3, mitochondrial"/>
    <property type="match status" value="1"/>
</dbReference>
<feature type="domain" description="TrmE-type G" evidence="9">
    <location>
        <begin position="218"/>
        <end position="377"/>
    </location>
</feature>
<keyword evidence="7" id="KW-0460">Magnesium</keyword>
<dbReference type="PRINTS" id="PR00326">
    <property type="entry name" value="GTP1OBG"/>
</dbReference>
<dbReference type="SUPFAM" id="SSF116878">
    <property type="entry name" value="TrmE connector domain"/>
    <property type="match status" value="1"/>
</dbReference>
<gene>
    <name evidence="7 10" type="primary">mnmE</name>
    <name evidence="7" type="synonym">trmE</name>
    <name evidence="10" type="ORF">QGN29_04700</name>
</gene>
<evidence type="ECO:0000256" key="1">
    <source>
        <dbReference type="ARBA" id="ARBA00011043"/>
    </source>
</evidence>
<dbReference type="NCBIfam" id="TIGR00450">
    <property type="entry name" value="mnmE_trmE_thdF"/>
    <property type="match status" value="1"/>
</dbReference>
<comment type="function">
    <text evidence="7">Exhibits a very high intrinsic GTPase hydrolysis rate. Involved in the addition of a carboxymethylaminomethyl (cmnm) group at the wobble position (U34) of certain tRNAs, forming tRNA-cmnm(5)s(2)U34.</text>
</comment>
<dbReference type="Pfam" id="PF10396">
    <property type="entry name" value="TrmE_N"/>
    <property type="match status" value="1"/>
</dbReference>
<comment type="caution">
    <text evidence="7">Lacks conserved residue(s) required for the propagation of feature annotation.</text>
</comment>
<name>A0AA52EHC4_9PROT</name>
<dbReference type="PANTHER" id="PTHR42714:SF2">
    <property type="entry name" value="TRNA MODIFICATION GTPASE GTPBP3, MITOCHONDRIAL"/>
    <property type="match status" value="1"/>
</dbReference>
<dbReference type="HAMAP" id="MF_00379">
    <property type="entry name" value="GTPase_MnmE"/>
    <property type="match status" value="1"/>
</dbReference>
<dbReference type="KEGG" id="tmk:QGN29_04700"/>
<dbReference type="InterPro" id="IPR004520">
    <property type="entry name" value="GTPase_MnmE"/>
</dbReference>
<dbReference type="PANTHER" id="PTHR42714">
    <property type="entry name" value="TRNA MODIFICATION GTPASE GTPBP3"/>
    <property type="match status" value="1"/>
</dbReference>
<dbReference type="GO" id="GO:0030488">
    <property type="term" value="P:tRNA methylation"/>
    <property type="evidence" value="ECO:0007669"/>
    <property type="project" value="TreeGrafter"/>
</dbReference>
<evidence type="ECO:0000313" key="11">
    <source>
        <dbReference type="Proteomes" id="UP001268683"/>
    </source>
</evidence>
<feature type="binding site" evidence="7">
    <location>
        <position position="122"/>
    </location>
    <ligand>
        <name>(6S)-5-formyl-5,6,7,8-tetrahydrofolate</name>
        <dbReference type="ChEBI" id="CHEBI:57457"/>
    </ligand>
</feature>
<comment type="cofactor">
    <cofactor evidence="7">
        <name>K(+)</name>
        <dbReference type="ChEBI" id="CHEBI:29103"/>
    </cofactor>
    <text evidence="7">Binds 1 potassium ion per subunit.</text>
</comment>
<dbReference type="InterPro" id="IPR027368">
    <property type="entry name" value="MnmE_dom2"/>
</dbReference>
<feature type="binding site" evidence="7">
    <location>
        <begin position="247"/>
        <end position="253"/>
    </location>
    <ligand>
        <name>GTP</name>
        <dbReference type="ChEBI" id="CHEBI:37565"/>
    </ligand>
</feature>
<feature type="binding site" evidence="7">
    <location>
        <position position="253"/>
    </location>
    <ligand>
        <name>Mg(2+)</name>
        <dbReference type="ChEBI" id="CHEBI:18420"/>
    </ligand>
</feature>
<dbReference type="InterPro" id="IPR025867">
    <property type="entry name" value="MnmE_helical"/>
</dbReference>
<feature type="binding site" evidence="7">
    <location>
        <position position="232"/>
    </location>
    <ligand>
        <name>Mg(2+)</name>
        <dbReference type="ChEBI" id="CHEBI:18420"/>
    </ligand>
</feature>
<evidence type="ECO:0000259" key="9">
    <source>
        <dbReference type="PROSITE" id="PS51709"/>
    </source>
</evidence>
<feature type="binding site" evidence="7">
    <location>
        <position position="82"/>
    </location>
    <ligand>
        <name>(6S)-5-formyl-5,6,7,8-tetrahydrofolate</name>
        <dbReference type="ChEBI" id="CHEBI:57457"/>
    </ligand>
</feature>
<dbReference type="SUPFAM" id="SSF52540">
    <property type="entry name" value="P-loop containing nucleoside triphosphate hydrolases"/>
    <property type="match status" value="1"/>
</dbReference>
<dbReference type="InterPro" id="IPR027266">
    <property type="entry name" value="TrmE/GcvT-like"/>
</dbReference>
<dbReference type="GO" id="GO:0003924">
    <property type="term" value="F:GTPase activity"/>
    <property type="evidence" value="ECO:0007669"/>
    <property type="project" value="UniProtKB-UniRule"/>
</dbReference>
<evidence type="ECO:0000256" key="5">
    <source>
        <dbReference type="ARBA" id="ARBA00022958"/>
    </source>
</evidence>
<dbReference type="GO" id="GO:0046872">
    <property type="term" value="F:metal ion binding"/>
    <property type="evidence" value="ECO:0007669"/>
    <property type="project" value="UniProtKB-KW"/>
</dbReference>
<reference evidence="10" key="1">
    <citation type="submission" date="2023-04" db="EMBL/GenBank/DDBJ databases">
        <title>Complete genome sequence of Temperatibacter marinus.</title>
        <authorList>
            <person name="Rong J.-C."/>
            <person name="Yi M.-L."/>
            <person name="Zhao Q."/>
        </authorList>
    </citation>
    <scope>NUCLEOTIDE SEQUENCE</scope>
    <source>
        <strain evidence="10">NBRC 110045</strain>
    </source>
</reference>
<proteinExistence type="inferred from homology"/>
<dbReference type="AlphaFoldDB" id="A0AA52EHC4"/>
<feature type="binding site" evidence="7">
    <location>
        <begin position="228"/>
        <end position="233"/>
    </location>
    <ligand>
        <name>GTP</name>
        <dbReference type="ChEBI" id="CHEBI:37565"/>
    </ligand>
</feature>
<sequence>MTAQKTIYALSSGAGTAGVAVIRLSGPDSFEALTTLTGRHDFEPRVATLCKLKDPDDRSHLDHALALPFKEPYSFTGEDVVELHIHGGRAVTEGVLSTLHKNKSLRMAEPGEFTRRAFENGKMDLTEAEGLNDLIHAQTAAQRQLALRQMDGALRHLYEGWRRDLVSLLAHLEADIDFPDEDLPEGVAEAARPKIRTLCSDLKGHLDDNNKGQALRNGFTIVILGAPNAGKSSLMNALAQSDVAIVSDEAGTTRDAIEVNLDLGGYPVRFIDTAGIRENAGKVESEGIKRALNKAEQAHLKLITIRADEWPDVSRETLELIDDRSFVVFSQSDKADLDPAMFHVKHPSLRPVEVTTTSSVTQQGISDLLEKVERYSVAQMEINEAPILTRMRHRTALEECISHLERFDQSATLDAVLAAEDVRMAARCLGSITGLIDVEELLDVIFSDFCIGK</sequence>
<dbReference type="Gene3D" id="3.30.1360.120">
    <property type="entry name" value="Probable tRNA modification gtpase trme, domain 1"/>
    <property type="match status" value="1"/>
</dbReference>
<keyword evidence="11" id="KW-1185">Reference proteome</keyword>
<dbReference type="InterPro" id="IPR005225">
    <property type="entry name" value="Small_GTP-bd"/>
</dbReference>
<dbReference type="NCBIfam" id="TIGR00231">
    <property type="entry name" value="small_GTP"/>
    <property type="match status" value="1"/>
</dbReference>
<accession>A0AA52EHC4</accession>
<keyword evidence="4 7" id="KW-0378">Hydrolase</keyword>
<keyword evidence="7" id="KW-0479">Metal-binding</keyword>
<dbReference type="EC" id="3.6.-.-" evidence="7"/>
<dbReference type="GO" id="GO:0005737">
    <property type="term" value="C:cytoplasm"/>
    <property type="evidence" value="ECO:0007669"/>
    <property type="project" value="UniProtKB-SubCell"/>
</dbReference>
<dbReference type="EMBL" id="CP123872">
    <property type="protein sequence ID" value="WND03673.1"/>
    <property type="molecule type" value="Genomic_DNA"/>
</dbReference>
<dbReference type="RefSeq" id="WP_310799526.1">
    <property type="nucleotide sequence ID" value="NZ_CP123872.1"/>
</dbReference>
<dbReference type="PROSITE" id="PS51709">
    <property type="entry name" value="G_TRME"/>
    <property type="match status" value="1"/>
</dbReference>
<dbReference type="Pfam" id="PF01926">
    <property type="entry name" value="MMR_HSR1"/>
    <property type="match status" value="1"/>
</dbReference>
<dbReference type="Gene3D" id="1.20.120.430">
    <property type="entry name" value="tRNA modification GTPase MnmE domain 2"/>
    <property type="match status" value="1"/>
</dbReference>
<dbReference type="Proteomes" id="UP001268683">
    <property type="component" value="Chromosome"/>
</dbReference>
<keyword evidence="5 7" id="KW-0630">Potassium</keyword>
<feature type="binding site" evidence="7">
    <location>
        <position position="23"/>
    </location>
    <ligand>
        <name>(6S)-5-formyl-5,6,7,8-tetrahydrofolate</name>
        <dbReference type="ChEBI" id="CHEBI:57457"/>
    </ligand>
</feature>
<keyword evidence="7" id="KW-0963">Cytoplasm</keyword>
<dbReference type="GO" id="GO:0002098">
    <property type="term" value="P:tRNA wobble uridine modification"/>
    <property type="evidence" value="ECO:0007669"/>
    <property type="project" value="TreeGrafter"/>
</dbReference>
<dbReference type="InterPro" id="IPR031168">
    <property type="entry name" value="G_TrmE"/>
</dbReference>
<evidence type="ECO:0000256" key="7">
    <source>
        <dbReference type="HAMAP-Rule" id="MF_00379"/>
    </source>
</evidence>
<comment type="subunit">
    <text evidence="7">Homodimer. Heterotetramer of two MnmE and two MnmG subunits.</text>
</comment>
<dbReference type="NCBIfam" id="NF003661">
    <property type="entry name" value="PRK05291.1-3"/>
    <property type="match status" value="1"/>
</dbReference>
<dbReference type="CDD" id="cd14858">
    <property type="entry name" value="TrmE_N"/>
    <property type="match status" value="1"/>
</dbReference>
<evidence type="ECO:0000256" key="2">
    <source>
        <dbReference type="ARBA" id="ARBA00022694"/>
    </source>
</evidence>
<organism evidence="10 11">
    <name type="scientific">Temperatibacter marinus</name>
    <dbReference type="NCBI Taxonomy" id="1456591"/>
    <lineage>
        <taxon>Bacteria</taxon>
        <taxon>Pseudomonadati</taxon>
        <taxon>Pseudomonadota</taxon>
        <taxon>Alphaproteobacteria</taxon>
        <taxon>Kordiimonadales</taxon>
        <taxon>Temperatibacteraceae</taxon>
        <taxon>Temperatibacter</taxon>
    </lineage>
</organism>
<keyword evidence="3 7" id="KW-0547">Nucleotide-binding</keyword>